<reference evidence="3 4" key="1">
    <citation type="submission" date="2016-03" db="EMBL/GenBank/DDBJ databases">
        <title>Comparative genomics of the ectomycorrhizal sister species Rhizopogon vinicolor and Rhizopogon vesiculosus (Basidiomycota: Boletales) reveals a divergence of the mating type B locus.</title>
        <authorList>
            <person name="Mujic A.B."/>
            <person name="Kuo A."/>
            <person name="Tritt A."/>
            <person name="Lipzen A."/>
            <person name="Chen C."/>
            <person name="Johnson J."/>
            <person name="Sharma A."/>
            <person name="Barry K."/>
            <person name="Grigoriev I.V."/>
            <person name="Spatafora J.W."/>
        </authorList>
    </citation>
    <scope>NUCLEOTIDE SEQUENCE [LARGE SCALE GENOMIC DNA]</scope>
    <source>
        <strain evidence="3 4">AM-OR11-056</strain>
    </source>
</reference>
<dbReference type="PANTHER" id="PTHR40629">
    <property type="entry name" value="PRO41 PROTEIN"/>
    <property type="match status" value="1"/>
</dbReference>
<accession>A0A1J8QCG5</accession>
<feature type="transmembrane region" description="Helical" evidence="1">
    <location>
        <begin position="98"/>
        <end position="116"/>
    </location>
</feature>
<evidence type="ECO:0000313" key="4">
    <source>
        <dbReference type="Proteomes" id="UP000183567"/>
    </source>
</evidence>
<dbReference type="OrthoDB" id="2110422at2759"/>
<dbReference type="InterPro" id="IPR056144">
    <property type="entry name" value="DUF7727"/>
</dbReference>
<evidence type="ECO:0000259" key="2">
    <source>
        <dbReference type="Pfam" id="PF24853"/>
    </source>
</evidence>
<dbReference type="AlphaFoldDB" id="A0A1J8QCG5"/>
<keyword evidence="4" id="KW-1185">Reference proteome</keyword>
<dbReference type="Pfam" id="PF24853">
    <property type="entry name" value="DUF7727"/>
    <property type="match status" value="1"/>
</dbReference>
<name>A0A1J8QCG5_9AGAM</name>
<feature type="transmembrane region" description="Helical" evidence="1">
    <location>
        <begin position="122"/>
        <end position="139"/>
    </location>
</feature>
<feature type="transmembrane region" description="Helical" evidence="1">
    <location>
        <begin position="12"/>
        <end position="35"/>
    </location>
</feature>
<dbReference type="PANTHER" id="PTHR40629:SF1">
    <property type="entry name" value="PRO41 PROTEIN"/>
    <property type="match status" value="1"/>
</dbReference>
<gene>
    <name evidence="3" type="ORF">AZE42_06443</name>
</gene>
<keyword evidence="1" id="KW-1133">Transmembrane helix</keyword>
<organism evidence="3 4">
    <name type="scientific">Rhizopogon vesiculosus</name>
    <dbReference type="NCBI Taxonomy" id="180088"/>
    <lineage>
        <taxon>Eukaryota</taxon>
        <taxon>Fungi</taxon>
        <taxon>Dikarya</taxon>
        <taxon>Basidiomycota</taxon>
        <taxon>Agaricomycotina</taxon>
        <taxon>Agaricomycetes</taxon>
        <taxon>Agaricomycetidae</taxon>
        <taxon>Boletales</taxon>
        <taxon>Suillineae</taxon>
        <taxon>Rhizopogonaceae</taxon>
        <taxon>Rhizopogon</taxon>
    </lineage>
</organism>
<proteinExistence type="predicted"/>
<evidence type="ECO:0000256" key="1">
    <source>
        <dbReference type="SAM" id="Phobius"/>
    </source>
</evidence>
<sequence>MGKLIWHDLSRYISLTASIYAVWASFWGILFRKFFWDFIGGVLRAPGGLQPSPKVAIFITIIVKFPLIQIITMVLGFIIIALEYPLPVLKGTALHRSIALRVVLLIQLSSVAVLFYQGTNAALWSLIAATFYIRALTLGERMEEPKKDKGQVEEA</sequence>
<dbReference type="EMBL" id="LVVM01005282">
    <property type="protein sequence ID" value="OJA11016.1"/>
    <property type="molecule type" value="Genomic_DNA"/>
</dbReference>
<feature type="transmembrane region" description="Helical" evidence="1">
    <location>
        <begin position="55"/>
        <end position="86"/>
    </location>
</feature>
<feature type="domain" description="DUF7727" evidence="2">
    <location>
        <begin position="1"/>
        <end position="140"/>
    </location>
</feature>
<keyword evidence="1" id="KW-0472">Membrane</keyword>
<keyword evidence="1" id="KW-0812">Transmembrane</keyword>
<evidence type="ECO:0000313" key="3">
    <source>
        <dbReference type="EMBL" id="OJA11016.1"/>
    </source>
</evidence>
<comment type="caution">
    <text evidence="3">The sequence shown here is derived from an EMBL/GenBank/DDBJ whole genome shotgun (WGS) entry which is preliminary data.</text>
</comment>
<dbReference type="Proteomes" id="UP000183567">
    <property type="component" value="Unassembled WGS sequence"/>
</dbReference>
<protein>
    <recommendedName>
        <fullName evidence="2">DUF7727 domain-containing protein</fullName>
    </recommendedName>
</protein>